<proteinExistence type="predicted"/>
<dbReference type="PROSITE" id="PS50893">
    <property type="entry name" value="ABC_TRANSPORTER_2"/>
    <property type="match status" value="1"/>
</dbReference>
<dbReference type="Gene3D" id="3.40.50.300">
    <property type="entry name" value="P-loop containing nucleotide triphosphate hydrolases"/>
    <property type="match status" value="1"/>
</dbReference>
<dbReference type="PANTHER" id="PTHR42939">
    <property type="entry name" value="ABC TRANSPORTER ATP-BINDING PROTEIN ALBC-RELATED"/>
    <property type="match status" value="1"/>
</dbReference>
<dbReference type="Pfam" id="PF00005">
    <property type="entry name" value="ABC_tran"/>
    <property type="match status" value="1"/>
</dbReference>
<evidence type="ECO:0000259" key="5">
    <source>
        <dbReference type="PROSITE" id="PS50893"/>
    </source>
</evidence>
<evidence type="ECO:0000256" key="2">
    <source>
        <dbReference type="ARBA" id="ARBA00022741"/>
    </source>
</evidence>
<dbReference type="SUPFAM" id="SSF52540">
    <property type="entry name" value="P-loop containing nucleoside triphosphate hydrolases"/>
    <property type="match status" value="1"/>
</dbReference>
<feature type="region of interest" description="Disordered" evidence="4">
    <location>
        <begin position="304"/>
        <end position="324"/>
    </location>
</feature>
<reference evidence="6 7" key="1">
    <citation type="submission" date="2020-07" db="EMBL/GenBank/DDBJ databases">
        <title>Sequencing the genomes of 1000 actinobacteria strains.</title>
        <authorList>
            <person name="Klenk H.-P."/>
        </authorList>
    </citation>
    <scope>NUCLEOTIDE SEQUENCE [LARGE SCALE GENOMIC DNA]</scope>
    <source>
        <strain evidence="6 7">DSM 42178</strain>
    </source>
</reference>
<protein>
    <submittedName>
        <fullName evidence="6">ABC-type Mn2+/Zn2+ transport system ATPase subunit</fullName>
    </submittedName>
</protein>
<name>A0A852ZNK6_9ACTN</name>
<dbReference type="AlphaFoldDB" id="A0A852ZNK6"/>
<gene>
    <name evidence="6" type="ORF">FHU37_000198</name>
</gene>
<dbReference type="EMBL" id="JACBZD010000001">
    <property type="protein sequence ID" value="NYI03255.1"/>
    <property type="molecule type" value="Genomic_DNA"/>
</dbReference>
<dbReference type="InterPro" id="IPR003593">
    <property type="entry name" value="AAA+_ATPase"/>
</dbReference>
<evidence type="ECO:0000313" key="6">
    <source>
        <dbReference type="EMBL" id="NYI03255.1"/>
    </source>
</evidence>
<dbReference type="SMART" id="SM00382">
    <property type="entry name" value="AAA"/>
    <property type="match status" value="1"/>
</dbReference>
<dbReference type="RefSeq" id="WP_179812344.1">
    <property type="nucleotide sequence ID" value="NZ_JACBZD010000001.1"/>
</dbReference>
<dbReference type="Proteomes" id="UP000567795">
    <property type="component" value="Unassembled WGS sequence"/>
</dbReference>
<dbReference type="InterPro" id="IPR027417">
    <property type="entry name" value="P-loop_NTPase"/>
</dbReference>
<evidence type="ECO:0000256" key="1">
    <source>
        <dbReference type="ARBA" id="ARBA00022448"/>
    </source>
</evidence>
<feature type="domain" description="ABC transporter" evidence="5">
    <location>
        <begin position="13"/>
        <end position="239"/>
    </location>
</feature>
<dbReference type="InterPro" id="IPR003439">
    <property type="entry name" value="ABC_transporter-like_ATP-bd"/>
</dbReference>
<sequence>MSKGTARHTGGGLRLEDVGKRYRAGGPWVLRGVDLRLEPGTLARIEGANGGGKSTLLKLIAGVEAPSRGRLLPLTGGHGRPSTCYVPERFAPALPFDATGYLTHLGSVHGLRRREAARRAAHWLERLGLADQATVPLRHLSKGSCQKVAVTQALMAEPGLLVLDEAWTGLDEPSRTLLDDAVRERVAAGGIVVFVDHDPRRLAGEVTSRHAVRDGTVVPVAPVLPVEHEDTDAGKPAGRTALRVTIEVTAPEAELDAALHTVGAAGVVTRPAGGEARVELAAEHSDAVLRRLLGAAPSLHVRSVRETEAGPSGRAQRAGEGGSR</sequence>
<keyword evidence="2" id="KW-0547">Nucleotide-binding</keyword>
<comment type="caution">
    <text evidence="6">The sequence shown here is derived from an EMBL/GenBank/DDBJ whole genome shotgun (WGS) entry which is preliminary data.</text>
</comment>
<dbReference type="GO" id="GO:0016887">
    <property type="term" value="F:ATP hydrolysis activity"/>
    <property type="evidence" value="ECO:0007669"/>
    <property type="project" value="InterPro"/>
</dbReference>
<evidence type="ECO:0000313" key="7">
    <source>
        <dbReference type="Proteomes" id="UP000567795"/>
    </source>
</evidence>
<dbReference type="GO" id="GO:0005524">
    <property type="term" value="F:ATP binding"/>
    <property type="evidence" value="ECO:0007669"/>
    <property type="project" value="UniProtKB-KW"/>
</dbReference>
<evidence type="ECO:0000256" key="3">
    <source>
        <dbReference type="ARBA" id="ARBA00022840"/>
    </source>
</evidence>
<dbReference type="InterPro" id="IPR051782">
    <property type="entry name" value="ABC_Transporter_VariousFunc"/>
</dbReference>
<dbReference type="PANTHER" id="PTHR42939:SF1">
    <property type="entry name" value="ABC TRANSPORTER ATP-BINDING PROTEIN ALBC-RELATED"/>
    <property type="match status" value="1"/>
</dbReference>
<keyword evidence="3" id="KW-0067">ATP-binding</keyword>
<keyword evidence="7" id="KW-1185">Reference proteome</keyword>
<keyword evidence="1" id="KW-0813">Transport</keyword>
<evidence type="ECO:0000256" key="4">
    <source>
        <dbReference type="SAM" id="MobiDB-lite"/>
    </source>
</evidence>
<organism evidence="6 7">
    <name type="scientific">Allostreptomyces psammosilenae</name>
    <dbReference type="NCBI Taxonomy" id="1892865"/>
    <lineage>
        <taxon>Bacteria</taxon>
        <taxon>Bacillati</taxon>
        <taxon>Actinomycetota</taxon>
        <taxon>Actinomycetes</taxon>
        <taxon>Kitasatosporales</taxon>
        <taxon>Streptomycetaceae</taxon>
        <taxon>Allostreptomyces</taxon>
    </lineage>
</organism>
<accession>A0A852ZNK6</accession>